<keyword evidence="1" id="KW-0812">Transmembrane</keyword>
<proteinExistence type="predicted"/>
<evidence type="ECO:0000313" key="4">
    <source>
        <dbReference type="Proteomes" id="UP001432322"/>
    </source>
</evidence>
<accession>A0AAV5US65</accession>
<dbReference type="Gene3D" id="3.40.50.720">
    <property type="entry name" value="NAD(P)-binding Rossmann-like Domain"/>
    <property type="match status" value="1"/>
</dbReference>
<organism evidence="3 4">
    <name type="scientific">Pristionchus fissidentatus</name>
    <dbReference type="NCBI Taxonomy" id="1538716"/>
    <lineage>
        <taxon>Eukaryota</taxon>
        <taxon>Metazoa</taxon>
        <taxon>Ecdysozoa</taxon>
        <taxon>Nematoda</taxon>
        <taxon>Chromadorea</taxon>
        <taxon>Rhabditida</taxon>
        <taxon>Rhabditina</taxon>
        <taxon>Diplogasteromorpha</taxon>
        <taxon>Diplogasteroidea</taxon>
        <taxon>Neodiplogasteridae</taxon>
        <taxon>Pristionchus</taxon>
    </lineage>
</organism>
<dbReference type="EMBL" id="BTSY01000001">
    <property type="protein sequence ID" value="GMT10010.1"/>
    <property type="molecule type" value="Genomic_DNA"/>
</dbReference>
<keyword evidence="4" id="KW-1185">Reference proteome</keyword>
<dbReference type="Pfam" id="PF01370">
    <property type="entry name" value="Epimerase"/>
    <property type="match status" value="1"/>
</dbReference>
<feature type="transmembrane region" description="Helical" evidence="1">
    <location>
        <begin position="277"/>
        <end position="296"/>
    </location>
</feature>
<keyword evidence="1" id="KW-1133">Transmembrane helix</keyword>
<name>A0AAV5US65_9BILA</name>
<sequence length="379" mass="42515">SQMSSLCLLGADSLLGRHLLSLLLSPHPSLPFVVPHQIRLWTVAPFQAPPTPDSDCPSLLFLHGDHRLEEAIEGAETVINCQECADWSMVPDVERLQRENVDVPRRILSAISPTATLIHISSAFVQSWWRWPNINGKEQRAADYEKGWPFKEYCISKVASESIVLSREGRTLVVRVAALYGEGDNSSQVTDAIKISSLFSSTIPFVGDGGGCTQLSYAGNVAAGVLRAIPVAPLKVDDTSDLSRIVIIGDATPIVNTYTNVLPMVQNGKLRLSSYKIPFFLLFIPYFLFTLIVRLLSKAVDIPKAIRQLPDPSFFFVFFYHWTFFCSFKARIFLNHRDIYSQEECLARSSAYYRKLDPTDVKRYSWQAREYGSQGSIDN</sequence>
<dbReference type="SUPFAM" id="SSF51735">
    <property type="entry name" value="NAD(P)-binding Rossmann-fold domains"/>
    <property type="match status" value="1"/>
</dbReference>
<evidence type="ECO:0000313" key="3">
    <source>
        <dbReference type="EMBL" id="GMT10010.1"/>
    </source>
</evidence>
<reference evidence="3" key="1">
    <citation type="submission" date="2023-10" db="EMBL/GenBank/DDBJ databases">
        <title>Genome assembly of Pristionchus species.</title>
        <authorList>
            <person name="Yoshida K."/>
            <person name="Sommer R.J."/>
        </authorList>
    </citation>
    <scope>NUCLEOTIDE SEQUENCE</scope>
    <source>
        <strain evidence="3">RS5133</strain>
    </source>
</reference>
<gene>
    <name evidence="3" type="ORF">PFISCL1PPCAC_1307</name>
</gene>
<keyword evidence="1" id="KW-0472">Membrane</keyword>
<evidence type="ECO:0000256" key="1">
    <source>
        <dbReference type="SAM" id="Phobius"/>
    </source>
</evidence>
<protein>
    <recommendedName>
        <fullName evidence="2">NAD-dependent epimerase/dehydratase domain-containing protein</fullName>
    </recommendedName>
</protein>
<dbReference type="InterPro" id="IPR036291">
    <property type="entry name" value="NAD(P)-bd_dom_sf"/>
</dbReference>
<feature type="non-terminal residue" evidence="3">
    <location>
        <position position="1"/>
    </location>
</feature>
<feature type="domain" description="NAD-dependent epimerase/dehydratase" evidence="2">
    <location>
        <begin position="8"/>
        <end position="229"/>
    </location>
</feature>
<comment type="caution">
    <text evidence="3">The sequence shown here is derived from an EMBL/GenBank/DDBJ whole genome shotgun (WGS) entry which is preliminary data.</text>
</comment>
<dbReference type="Proteomes" id="UP001432322">
    <property type="component" value="Unassembled WGS sequence"/>
</dbReference>
<evidence type="ECO:0000259" key="2">
    <source>
        <dbReference type="Pfam" id="PF01370"/>
    </source>
</evidence>
<dbReference type="InterPro" id="IPR001509">
    <property type="entry name" value="Epimerase_deHydtase"/>
</dbReference>
<dbReference type="AlphaFoldDB" id="A0AAV5US65"/>